<dbReference type="Pfam" id="PF07508">
    <property type="entry name" value="Recombinase"/>
    <property type="match status" value="1"/>
</dbReference>
<protein>
    <submittedName>
        <fullName evidence="4">Recombinase family protein</fullName>
    </submittedName>
</protein>
<evidence type="ECO:0000313" key="4">
    <source>
        <dbReference type="EMBL" id="NEU72759.1"/>
    </source>
</evidence>
<dbReference type="Proteomes" id="UP000031549">
    <property type="component" value="Unassembled WGS sequence"/>
</dbReference>
<dbReference type="CDD" id="cd03768">
    <property type="entry name" value="SR_ResInv"/>
    <property type="match status" value="1"/>
</dbReference>
<evidence type="ECO:0000259" key="3">
    <source>
        <dbReference type="PROSITE" id="PS51736"/>
    </source>
</evidence>
<dbReference type="NCBIfam" id="NF041201">
    <property type="entry name" value="recomb_XisF"/>
    <property type="match status" value="1"/>
</dbReference>
<dbReference type="GO" id="GO:0000150">
    <property type="term" value="F:DNA strand exchange activity"/>
    <property type="evidence" value="ECO:0007669"/>
    <property type="project" value="InterPro"/>
</dbReference>
<organism evidence="4 5">
    <name type="scientific">Hassallia byssoidea VB512170</name>
    <dbReference type="NCBI Taxonomy" id="1304833"/>
    <lineage>
        <taxon>Bacteria</taxon>
        <taxon>Bacillati</taxon>
        <taxon>Cyanobacteriota</taxon>
        <taxon>Cyanophyceae</taxon>
        <taxon>Nostocales</taxon>
        <taxon>Tolypothrichaceae</taxon>
        <taxon>Hassallia</taxon>
    </lineage>
</organism>
<dbReference type="Gene3D" id="3.90.1750.20">
    <property type="entry name" value="Putative Large Serine Recombinase, Chain B, Domain 2"/>
    <property type="match status" value="1"/>
</dbReference>
<dbReference type="SMART" id="SM00857">
    <property type="entry name" value="Resolvase"/>
    <property type="match status" value="1"/>
</dbReference>
<dbReference type="InterPro" id="IPR011109">
    <property type="entry name" value="DNA_bind_recombinase_dom"/>
</dbReference>
<dbReference type="GO" id="GO:0003677">
    <property type="term" value="F:DNA binding"/>
    <property type="evidence" value="ECO:0007669"/>
    <property type="project" value="UniProtKB-KW"/>
</dbReference>
<dbReference type="InterPro" id="IPR038109">
    <property type="entry name" value="DNA_bind_recomb_sf"/>
</dbReference>
<dbReference type="Gene3D" id="3.40.50.1390">
    <property type="entry name" value="Resolvase, N-terminal catalytic domain"/>
    <property type="match status" value="1"/>
</dbReference>
<dbReference type="InterPro" id="IPR050639">
    <property type="entry name" value="SSR_resolvase"/>
</dbReference>
<dbReference type="SUPFAM" id="SSF53041">
    <property type="entry name" value="Resolvase-like"/>
    <property type="match status" value="1"/>
</dbReference>
<dbReference type="PROSITE" id="PS51736">
    <property type="entry name" value="RECOMBINASES_3"/>
    <property type="match status" value="1"/>
</dbReference>
<proteinExistence type="predicted"/>
<keyword evidence="1" id="KW-0238">DNA-binding</keyword>
<dbReference type="AlphaFoldDB" id="A0A846H7T8"/>
<sequence length="513" mass="58157">MKLGYGRVSSEEQAIDNRALEKQLMRLRSAGANKIFYDVGKRTNDKRKGINQLIKYIESSNPGQIQTLIFTRLDRISASIVLFYQLVEVCKAKKIKLEALDDAIDLDSVGGEFSADVRVLIAKHEVKMLSLRVRKDLETRKKNKKPSYRPPFGFKVGGDNYDHYEFDTTPLVCLLDDLRELTAVDVAKMRVEAFFECGSIRSATKKMNGLFGVWRIQPRNAQPDRVNIVNEEDDINSRLWSKTGSVTSNGLFLSSSGLSAWLTNPVIAGGTVIDKTAPGKKYSKPRHELNIHWGTHEGIISIEQRDKILSILAKNKHNRWATDDTAESKIFSGLVYCAHCGSKMTINGTQYLKKSQKNISYFQCLYYRNNGTCANKTMISSVELEKEVIKMLTVEAERLSIIGIGVVKVEEPLELITLKQQLAQLERIPGKNISIEKAIAQIKEDILLKIASLANIQTEWTISRDRIIKAFANPEFWNSIDSYTDKKRLLSECVREIKVDGMRVSNIKYRHQT</sequence>
<dbReference type="InterPro" id="IPR025827">
    <property type="entry name" value="Zn_ribbon_recom_dom"/>
</dbReference>
<keyword evidence="5" id="KW-1185">Reference proteome</keyword>
<name>A0A846H7T8_9CYAN</name>
<dbReference type="InterPro" id="IPR036162">
    <property type="entry name" value="Resolvase-like_N_sf"/>
</dbReference>
<dbReference type="Pfam" id="PF13408">
    <property type="entry name" value="Zn_ribbon_recom"/>
    <property type="match status" value="1"/>
</dbReference>
<keyword evidence="2" id="KW-0233">DNA recombination</keyword>
<evidence type="ECO:0000256" key="2">
    <source>
        <dbReference type="ARBA" id="ARBA00023172"/>
    </source>
</evidence>
<dbReference type="InterPro" id="IPR006119">
    <property type="entry name" value="Resolv_N"/>
</dbReference>
<reference evidence="4 5" key="1">
    <citation type="journal article" date="2015" name="Genome Announc.">
        <title>Draft Genome Sequence of Cyanobacterium Hassallia byssoidea Strain VB512170, Isolated from Monuments in India.</title>
        <authorList>
            <person name="Singh D."/>
            <person name="Chandrababunaidu M.M."/>
            <person name="Panda A."/>
            <person name="Sen D."/>
            <person name="Bhattacharyya S."/>
            <person name="Adhikary S.P."/>
            <person name="Tripathy S."/>
        </authorList>
    </citation>
    <scope>NUCLEOTIDE SEQUENCE [LARGE SCALE GENOMIC DNA]</scope>
    <source>
        <strain evidence="4 5">VB512170</strain>
    </source>
</reference>
<dbReference type="Pfam" id="PF00239">
    <property type="entry name" value="Resolvase"/>
    <property type="match status" value="1"/>
</dbReference>
<dbReference type="EMBL" id="JTCM02000013">
    <property type="protein sequence ID" value="NEU72759.1"/>
    <property type="molecule type" value="Genomic_DNA"/>
</dbReference>
<evidence type="ECO:0000313" key="5">
    <source>
        <dbReference type="Proteomes" id="UP000031549"/>
    </source>
</evidence>
<gene>
    <name evidence="4" type="ORF">PI95_009310</name>
</gene>
<dbReference type="PANTHER" id="PTHR30461:SF2">
    <property type="entry name" value="SERINE RECOMBINASE PINE-RELATED"/>
    <property type="match status" value="1"/>
</dbReference>
<evidence type="ECO:0000256" key="1">
    <source>
        <dbReference type="ARBA" id="ARBA00023125"/>
    </source>
</evidence>
<dbReference type="RefSeq" id="WP_163518739.1">
    <property type="nucleotide sequence ID" value="NZ_JTCM02000013.1"/>
</dbReference>
<feature type="domain" description="Resolvase/invertase-type recombinase catalytic" evidence="3">
    <location>
        <begin position="1"/>
        <end position="144"/>
    </location>
</feature>
<comment type="caution">
    <text evidence="4">The sequence shown here is derived from an EMBL/GenBank/DDBJ whole genome shotgun (WGS) entry which is preliminary data.</text>
</comment>
<dbReference type="PANTHER" id="PTHR30461">
    <property type="entry name" value="DNA-INVERTASE FROM LAMBDOID PROPHAGE"/>
    <property type="match status" value="1"/>
</dbReference>
<accession>A0A846H7T8</accession>